<sequence length="154" mass="17063">MMLRADDLRKLFSLTLAEVCLLLEAAFWLGICRLAIPLLPFRWIAPYLGTHMAESASVLDPHGREVPLAVSRAIVRAAWRLPWDCKCLAQAMTGKAMLKRRGVPSTLYLGVAKDKEQLAAHAWLRCGDIILTGGQGKERFTVVSSFGDDIRSRG</sequence>
<dbReference type="Proteomes" id="UP000006695">
    <property type="component" value="Chromosome"/>
</dbReference>
<dbReference type="STRING" id="351605.Gura_1356"/>
<reference evidence="3 4" key="1">
    <citation type="submission" date="2007-05" db="EMBL/GenBank/DDBJ databases">
        <title>Complete sequence of Geobacter uraniireducens Rf4.</title>
        <authorList>
            <consortium name="US DOE Joint Genome Institute"/>
            <person name="Copeland A."/>
            <person name="Lucas S."/>
            <person name="Lapidus A."/>
            <person name="Barry K."/>
            <person name="Detter J.C."/>
            <person name="Glavina del Rio T."/>
            <person name="Hammon N."/>
            <person name="Israni S."/>
            <person name="Dalin E."/>
            <person name="Tice H."/>
            <person name="Pitluck S."/>
            <person name="Chertkov O."/>
            <person name="Brettin T."/>
            <person name="Bruce D."/>
            <person name="Han C."/>
            <person name="Schmutz J."/>
            <person name="Larimer F."/>
            <person name="Land M."/>
            <person name="Hauser L."/>
            <person name="Kyrpides N."/>
            <person name="Mikhailova N."/>
            <person name="Shelobolina E."/>
            <person name="Aklujkar M."/>
            <person name="Lovley D."/>
            <person name="Richardson P."/>
        </authorList>
    </citation>
    <scope>NUCLEOTIDE SEQUENCE [LARGE SCALE GENOMIC DNA]</scope>
    <source>
        <strain evidence="3 4">Rf4</strain>
    </source>
</reference>
<dbReference type="InterPro" id="IPR053521">
    <property type="entry name" value="McjB-like"/>
</dbReference>
<dbReference type="RefSeq" id="WP_011938274.1">
    <property type="nucleotide sequence ID" value="NC_009483.1"/>
</dbReference>
<evidence type="ECO:0000313" key="3">
    <source>
        <dbReference type="EMBL" id="ABQ25557.1"/>
    </source>
</evidence>
<accession>A5GA49</accession>
<dbReference type="AlphaFoldDB" id="A5GA49"/>
<dbReference type="Pfam" id="PF13471">
    <property type="entry name" value="Transglut_core3"/>
    <property type="match status" value="1"/>
</dbReference>
<keyword evidence="1" id="KW-1133">Transmembrane helix</keyword>
<dbReference type="InterPro" id="IPR032708">
    <property type="entry name" value="McjB_C"/>
</dbReference>
<keyword evidence="1" id="KW-0812">Transmembrane</keyword>
<dbReference type="EMBL" id="CP000698">
    <property type="protein sequence ID" value="ABQ25557.1"/>
    <property type="molecule type" value="Genomic_DNA"/>
</dbReference>
<evidence type="ECO:0000256" key="1">
    <source>
        <dbReference type="SAM" id="Phobius"/>
    </source>
</evidence>
<proteinExistence type="predicted"/>
<feature type="transmembrane region" description="Helical" evidence="1">
    <location>
        <begin position="12"/>
        <end position="31"/>
    </location>
</feature>
<protein>
    <recommendedName>
        <fullName evidence="2">Microcin J25-processing protein McjB C-terminal domain-containing protein</fullName>
    </recommendedName>
</protein>
<dbReference type="NCBIfam" id="NF033537">
    <property type="entry name" value="lasso_biosyn_B2"/>
    <property type="match status" value="1"/>
</dbReference>
<organism evidence="3 4">
    <name type="scientific">Geotalea uraniireducens (strain Rf4)</name>
    <name type="common">Geobacter uraniireducens</name>
    <dbReference type="NCBI Taxonomy" id="351605"/>
    <lineage>
        <taxon>Bacteria</taxon>
        <taxon>Pseudomonadati</taxon>
        <taxon>Thermodesulfobacteriota</taxon>
        <taxon>Desulfuromonadia</taxon>
        <taxon>Geobacterales</taxon>
        <taxon>Geobacteraceae</taxon>
        <taxon>Geotalea</taxon>
    </lineage>
</organism>
<evidence type="ECO:0000313" key="4">
    <source>
        <dbReference type="Proteomes" id="UP000006695"/>
    </source>
</evidence>
<dbReference type="HOGENOM" id="CLU_129168_2_1_7"/>
<keyword evidence="4" id="KW-1185">Reference proteome</keyword>
<feature type="domain" description="Microcin J25-processing protein McjB C-terminal" evidence="2">
    <location>
        <begin position="37"/>
        <end position="144"/>
    </location>
</feature>
<dbReference type="KEGG" id="gur:Gura_1356"/>
<gene>
    <name evidence="3" type="ordered locus">Gura_1356</name>
</gene>
<keyword evidence="1" id="KW-0472">Membrane</keyword>
<evidence type="ECO:0000259" key="2">
    <source>
        <dbReference type="Pfam" id="PF13471"/>
    </source>
</evidence>
<name>A5GA49_GEOUR</name>